<evidence type="ECO:0000313" key="6">
    <source>
        <dbReference type="EMBL" id="CAF4145112.1"/>
    </source>
</evidence>
<comment type="cofactor">
    <cofactor evidence="1">
        <name>a divalent metal cation</name>
        <dbReference type="ChEBI" id="CHEBI:60240"/>
    </cofactor>
</comment>
<dbReference type="InterPro" id="IPR027806">
    <property type="entry name" value="HARBI1_dom"/>
</dbReference>
<dbReference type="GO" id="GO:0046872">
    <property type="term" value="F:metal ion binding"/>
    <property type="evidence" value="ECO:0007669"/>
    <property type="project" value="UniProtKB-KW"/>
</dbReference>
<dbReference type="OrthoDB" id="10049726at2759"/>
<sequence length="292" mass="32834">DDNKSNENDSNSSCEDSDDKHDDQIMNNNEFDGNDSRHSYAGSDDESNTVSIGNKSTGARRSSLKLSVGVAIASKSQCCVCSIKLIPPTVTVKKEDRDNMFVKHNNNNDASILKHIIINNYDDILNWIQENDILILDRGFRDSLGVLKSLGIDVAMPSFLSPNQKQFDVQEANNSRFVTMLRWVVESVNSRIKKFKWFNQVIPNSSLPSIRDFMMIIAALLNCFHTPLVTPSAADDIIVDRMNSLRTKSNALQTRLIDHQLTRNSIWDAIDLDQLAVTFPKLSLSDIRTLTL</sequence>
<evidence type="ECO:0000259" key="4">
    <source>
        <dbReference type="Pfam" id="PF13359"/>
    </source>
</evidence>
<feature type="non-terminal residue" evidence="6">
    <location>
        <position position="292"/>
    </location>
</feature>
<protein>
    <recommendedName>
        <fullName evidence="4">DDE Tnp4 domain-containing protein</fullName>
    </recommendedName>
</protein>
<proteinExistence type="predicted"/>
<evidence type="ECO:0000256" key="3">
    <source>
        <dbReference type="SAM" id="MobiDB-lite"/>
    </source>
</evidence>
<dbReference type="Pfam" id="PF13359">
    <property type="entry name" value="DDE_Tnp_4"/>
    <property type="match status" value="1"/>
</dbReference>
<feature type="domain" description="DDE Tnp4" evidence="4">
    <location>
        <begin position="109"/>
        <end position="222"/>
    </location>
</feature>
<evidence type="ECO:0000313" key="5">
    <source>
        <dbReference type="EMBL" id="CAF1473390.1"/>
    </source>
</evidence>
<feature type="non-terminal residue" evidence="6">
    <location>
        <position position="1"/>
    </location>
</feature>
<reference evidence="6" key="1">
    <citation type="submission" date="2021-02" db="EMBL/GenBank/DDBJ databases">
        <authorList>
            <person name="Nowell W R."/>
        </authorList>
    </citation>
    <scope>NUCLEOTIDE SEQUENCE</scope>
</reference>
<gene>
    <name evidence="6" type="ORF">OTI717_LOCUS35942</name>
    <name evidence="5" type="ORF">RFH988_LOCUS37645</name>
</gene>
<dbReference type="Proteomes" id="UP000663882">
    <property type="component" value="Unassembled WGS sequence"/>
</dbReference>
<dbReference type="AlphaFoldDB" id="A0A819XRZ5"/>
<comment type="caution">
    <text evidence="6">The sequence shown here is derived from an EMBL/GenBank/DDBJ whole genome shotgun (WGS) entry which is preliminary data.</text>
</comment>
<organism evidence="6 7">
    <name type="scientific">Rotaria sordida</name>
    <dbReference type="NCBI Taxonomy" id="392033"/>
    <lineage>
        <taxon>Eukaryota</taxon>
        <taxon>Metazoa</taxon>
        <taxon>Spiralia</taxon>
        <taxon>Gnathifera</taxon>
        <taxon>Rotifera</taxon>
        <taxon>Eurotatoria</taxon>
        <taxon>Bdelloidea</taxon>
        <taxon>Philodinida</taxon>
        <taxon>Philodinidae</taxon>
        <taxon>Rotaria</taxon>
    </lineage>
</organism>
<dbReference type="EMBL" id="CAJOAX010014534">
    <property type="protein sequence ID" value="CAF4145112.1"/>
    <property type="molecule type" value="Genomic_DNA"/>
</dbReference>
<accession>A0A819XRZ5</accession>
<dbReference type="PANTHER" id="PTHR23080">
    <property type="entry name" value="THAP DOMAIN PROTEIN"/>
    <property type="match status" value="1"/>
</dbReference>
<evidence type="ECO:0000313" key="7">
    <source>
        <dbReference type="Proteomes" id="UP000663823"/>
    </source>
</evidence>
<evidence type="ECO:0000256" key="2">
    <source>
        <dbReference type="ARBA" id="ARBA00022723"/>
    </source>
</evidence>
<dbReference type="Proteomes" id="UP000663823">
    <property type="component" value="Unassembled WGS sequence"/>
</dbReference>
<evidence type="ECO:0000256" key="1">
    <source>
        <dbReference type="ARBA" id="ARBA00001968"/>
    </source>
</evidence>
<dbReference type="EMBL" id="CAJNOO010007756">
    <property type="protein sequence ID" value="CAF1473390.1"/>
    <property type="molecule type" value="Genomic_DNA"/>
</dbReference>
<name>A0A819XRZ5_9BILA</name>
<dbReference type="PANTHER" id="PTHR23080:SF141">
    <property type="entry name" value="TRANSPOSASE HELIX-TURN-HELIX DOMAIN-CONTAINING PROTEIN"/>
    <property type="match status" value="1"/>
</dbReference>
<keyword evidence="2" id="KW-0479">Metal-binding</keyword>
<feature type="region of interest" description="Disordered" evidence="3">
    <location>
        <begin position="1"/>
        <end position="56"/>
    </location>
</feature>